<dbReference type="RefSeq" id="WP_142534399.1">
    <property type="nucleotide sequence ID" value="NZ_FXTB01000010.1"/>
</dbReference>
<name>A0A521EPU2_SACCC</name>
<protein>
    <submittedName>
        <fullName evidence="1">Uncharacterized protein</fullName>
    </submittedName>
</protein>
<accession>A0A521EPU2</accession>
<sequence>MSTGIGNISWVVLVFICFISCSTDELTNELDNIKNNKQTLIDDMKLPHEGLPHGVPEHFDWQAKPRVGYGNNLPKGWSAIIPWGQVYFDIDQIMVKNTAVYLRHLQVWYLSKSTQKWIQVQLSSNINGAYYVEDFQGDVSQPADIFKENTGVSVQLIKDHNFHFWPEEGRCEIQADDIDGVWVSMQGRLKQVDDKKVDDRSKARLLLSVGADYWLSKNATWDQWKTNGDVGIGRFKYLNAQWQWFNMHTLTDRQLDENPPPFQ</sequence>
<dbReference type="OrthoDB" id="1433682at2"/>
<reference evidence="1 2" key="1">
    <citation type="submission" date="2017-05" db="EMBL/GenBank/DDBJ databases">
        <authorList>
            <person name="Varghese N."/>
            <person name="Submissions S."/>
        </authorList>
    </citation>
    <scope>NUCLEOTIDE SEQUENCE [LARGE SCALE GENOMIC DNA]</scope>
    <source>
        <strain evidence="1 2">DSM 27040</strain>
    </source>
</reference>
<organism evidence="1 2">
    <name type="scientific">Saccharicrinis carchari</name>
    <dbReference type="NCBI Taxonomy" id="1168039"/>
    <lineage>
        <taxon>Bacteria</taxon>
        <taxon>Pseudomonadati</taxon>
        <taxon>Bacteroidota</taxon>
        <taxon>Bacteroidia</taxon>
        <taxon>Marinilabiliales</taxon>
        <taxon>Marinilabiliaceae</taxon>
        <taxon>Saccharicrinis</taxon>
    </lineage>
</organism>
<gene>
    <name evidence="1" type="ORF">SAMN06265379_11079</name>
</gene>
<evidence type="ECO:0000313" key="2">
    <source>
        <dbReference type="Proteomes" id="UP000319040"/>
    </source>
</evidence>
<keyword evidence="2" id="KW-1185">Reference proteome</keyword>
<proteinExistence type="predicted"/>
<evidence type="ECO:0000313" key="1">
    <source>
        <dbReference type="EMBL" id="SMO85946.1"/>
    </source>
</evidence>
<dbReference type="AlphaFoldDB" id="A0A521EPU2"/>
<dbReference type="EMBL" id="FXTB01000010">
    <property type="protein sequence ID" value="SMO85946.1"/>
    <property type="molecule type" value="Genomic_DNA"/>
</dbReference>
<dbReference type="Proteomes" id="UP000319040">
    <property type="component" value="Unassembled WGS sequence"/>
</dbReference>